<dbReference type="KEGG" id="bok:DM82_6280"/>
<organism evidence="1 2">
    <name type="scientific">Burkholderia oklahomensis</name>
    <dbReference type="NCBI Taxonomy" id="342113"/>
    <lineage>
        <taxon>Bacteria</taxon>
        <taxon>Pseudomonadati</taxon>
        <taxon>Pseudomonadota</taxon>
        <taxon>Betaproteobacteria</taxon>
        <taxon>Burkholderiales</taxon>
        <taxon>Burkholderiaceae</taxon>
        <taxon>Burkholderia</taxon>
        <taxon>pseudomallei group</taxon>
    </lineage>
</organism>
<accession>A0AAI8BD55</accession>
<dbReference type="EMBL" id="CP008727">
    <property type="protein sequence ID" value="AIO70061.1"/>
    <property type="molecule type" value="Genomic_DNA"/>
</dbReference>
<proteinExistence type="predicted"/>
<dbReference type="RefSeq" id="WP_010110515.1">
    <property type="nucleotide sequence ID" value="NZ_CADEQG010000001.1"/>
</dbReference>
<gene>
    <name evidence="1" type="ORF">DM82_6280</name>
</gene>
<keyword evidence="2" id="KW-1185">Reference proteome</keyword>
<sequence>MNTPQESFPVAPNAVYVWRGFRAPALDYEHFAQLLGSVFVPACVLLQPPVGLRAYLPTMIPQARKPPTVPDQTALMFWATPSSHDRATRAIAVRIYQNLHGDVYDMTRSKLPEVPVALDPHADALVSEQPYFLVDRPSDWMFGSAKHFMGARRADLRATDFLAAVHVWAASFQVEPPDGVDGALVCCGDDYVAAWIHSTYPQPQPYPALDRLAALTTPVLRMAPRPLALPAGLWDNWPGLDLTRDMCINLQFPRPRMSRAAPREPEA</sequence>
<dbReference type="GeneID" id="60550504"/>
<evidence type="ECO:0000313" key="1">
    <source>
        <dbReference type="EMBL" id="AIO70061.1"/>
    </source>
</evidence>
<name>A0AAI8BD55_9BURK</name>
<dbReference type="AlphaFoldDB" id="A0AAI8BD55"/>
<dbReference type="Proteomes" id="UP000029424">
    <property type="component" value="Chromosome 2"/>
</dbReference>
<evidence type="ECO:0000313" key="2">
    <source>
        <dbReference type="Proteomes" id="UP000029424"/>
    </source>
</evidence>
<reference evidence="1 2" key="1">
    <citation type="submission" date="2014-06" db="EMBL/GenBank/DDBJ databases">
        <authorList>
            <person name="Bishop-Lilly K.A."/>
            <person name="Broomall S.M."/>
            <person name="Chain P.S."/>
            <person name="Chertkov O."/>
            <person name="Coyne S.R."/>
            <person name="Daligault H.E."/>
            <person name="Davenport K.W."/>
            <person name="Erkkila T."/>
            <person name="Frey K.G."/>
            <person name="Gibbons H.S."/>
            <person name="Gu W."/>
            <person name="Jaissle J."/>
            <person name="Johnson S.L."/>
            <person name="Koroleva G.I."/>
            <person name="Ladner J.T."/>
            <person name="Lo C.-C."/>
            <person name="Minogue T.D."/>
            <person name="Munk C."/>
            <person name="Palacios G.F."/>
            <person name="Redden C.L."/>
            <person name="Rosenzweig C.N."/>
            <person name="Scholz M.B."/>
            <person name="Teshima H."/>
            <person name="Xu Y."/>
        </authorList>
    </citation>
    <scope>NUCLEOTIDE SEQUENCE [LARGE SCALE GENOMIC DNA]</scope>
    <source>
        <strain evidence="1 2">EO147</strain>
    </source>
</reference>
<protein>
    <submittedName>
        <fullName evidence="1">Uncharacterized protein</fullName>
    </submittedName>
</protein>